<dbReference type="AlphaFoldDB" id="D8T478"/>
<evidence type="ECO:0000313" key="2">
    <source>
        <dbReference type="EMBL" id="EFJ08481.1"/>
    </source>
</evidence>
<evidence type="ECO:0000313" key="3">
    <source>
        <dbReference type="Proteomes" id="UP000001514"/>
    </source>
</evidence>
<sequence length="169" mass="18733">MSPAVYGSLQNFQKILNSTTSMAVHAKLHSMSATGVKKCLIVELKANFKYVDGHGTVPSKSSKDVGFPATVRHRVPGDHRSLLRSNEVFLLLKDILEIKDEEKKLVVHTALHKSEEVIEKQARFCLSDTAISHKNSAWDANSEDSQDYNNGSKSEDNTENSVVFTINTC</sequence>
<keyword evidence="3" id="KW-1185">Reference proteome</keyword>
<gene>
    <name evidence="2" type="ORF">SELMODRAFT_428851</name>
</gene>
<accession>D8T478</accession>
<dbReference type="InParanoid" id="D8T478"/>
<feature type="region of interest" description="Disordered" evidence="1">
    <location>
        <begin position="137"/>
        <end position="159"/>
    </location>
</feature>
<dbReference type="EMBL" id="GL377673">
    <property type="protein sequence ID" value="EFJ08481.1"/>
    <property type="molecule type" value="Genomic_DNA"/>
</dbReference>
<dbReference type="Proteomes" id="UP000001514">
    <property type="component" value="Unassembled WGS sequence"/>
</dbReference>
<protein>
    <submittedName>
        <fullName evidence="2">Uncharacterized protein</fullName>
    </submittedName>
</protein>
<evidence type="ECO:0000256" key="1">
    <source>
        <dbReference type="SAM" id="MobiDB-lite"/>
    </source>
</evidence>
<proteinExistence type="predicted"/>
<dbReference type="Gramene" id="EFJ08481">
    <property type="protein sequence ID" value="EFJ08481"/>
    <property type="gene ID" value="SELMODRAFT_428851"/>
</dbReference>
<dbReference type="KEGG" id="smo:SELMODRAFT_428851"/>
<name>D8T478_SELML</name>
<dbReference type="HOGENOM" id="CLU_123588_0_0_1"/>
<organism evidence="3">
    <name type="scientific">Selaginella moellendorffii</name>
    <name type="common">Spikemoss</name>
    <dbReference type="NCBI Taxonomy" id="88036"/>
    <lineage>
        <taxon>Eukaryota</taxon>
        <taxon>Viridiplantae</taxon>
        <taxon>Streptophyta</taxon>
        <taxon>Embryophyta</taxon>
        <taxon>Tracheophyta</taxon>
        <taxon>Lycopodiopsida</taxon>
        <taxon>Selaginellales</taxon>
        <taxon>Selaginellaceae</taxon>
        <taxon>Selaginella</taxon>
    </lineage>
</organism>
<reference evidence="2 3" key="1">
    <citation type="journal article" date="2011" name="Science">
        <title>The Selaginella genome identifies genetic changes associated with the evolution of vascular plants.</title>
        <authorList>
            <person name="Banks J.A."/>
            <person name="Nishiyama T."/>
            <person name="Hasebe M."/>
            <person name="Bowman J.L."/>
            <person name="Gribskov M."/>
            <person name="dePamphilis C."/>
            <person name="Albert V.A."/>
            <person name="Aono N."/>
            <person name="Aoyama T."/>
            <person name="Ambrose B.A."/>
            <person name="Ashton N.W."/>
            <person name="Axtell M.J."/>
            <person name="Barker E."/>
            <person name="Barker M.S."/>
            <person name="Bennetzen J.L."/>
            <person name="Bonawitz N.D."/>
            <person name="Chapple C."/>
            <person name="Cheng C."/>
            <person name="Correa L.G."/>
            <person name="Dacre M."/>
            <person name="DeBarry J."/>
            <person name="Dreyer I."/>
            <person name="Elias M."/>
            <person name="Engstrom E.M."/>
            <person name="Estelle M."/>
            <person name="Feng L."/>
            <person name="Finet C."/>
            <person name="Floyd S.K."/>
            <person name="Frommer W.B."/>
            <person name="Fujita T."/>
            <person name="Gramzow L."/>
            <person name="Gutensohn M."/>
            <person name="Harholt J."/>
            <person name="Hattori M."/>
            <person name="Heyl A."/>
            <person name="Hirai T."/>
            <person name="Hiwatashi Y."/>
            <person name="Ishikawa M."/>
            <person name="Iwata M."/>
            <person name="Karol K.G."/>
            <person name="Koehler B."/>
            <person name="Kolukisaoglu U."/>
            <person name="Kubo M."/>
            <person name="Kurata T."/>
            <person name="Lalonde S."/>
            <person name="Li K."/>
            <person name="Li Y."/>
            <person name="Litt A."/>
            <person name="Lyons E."/>
            <person name="Manning G."/>
            <person name="Maruyama T."/>
            <person name="Michael T.P."/>
            <person name="Mikami K."/>
            <person name="Miyazaki S."/>
            <person name="Morinaga S."/>
            <person name="Murata T."/>
            <person name="Mueller-Roeber B."/>
            <person name="Nelson D.R."/>
            <person name="Obara M."/>
            <person name="Oguri Y."/>
            <person name="Olmstead R.G."/>
            <person name="Onodera N."/>
            <person name="Petersen B.L."/>
            <person name="Pils B."/>
            <person name="Prigge M."/>
            <person name="Rensing S.A."/>
            <person name="Riano-Pachon D.M."/>
            <person name="Roberts A.W."/>
            <person name="Sato Y."/>
            <person name="Scheller H.V."/>
            <person name="Schulz B."/>
            <person name="Schulz C."/>
            <person name="Shakirov E.V."/>
            <person name="Shibagaki N."/>
            <person name="Shinohara N."/>
            <person name="Shippen D.E."/>
            <person name="Soerensen I."/>
            <person name="Sotooka R."/>
            <person name="Sugimoto N."/>
            <person name="Sugita M."/>
            <person name="Sumikawa N."/>
            <person name="Tanurdzic M."/>
            <person name="Theissen G."/>
            <person name="Ulvskov P."/>
            <person name="Wakazuki S."/>
            <person name="Weng J.K."/>
            <person name="Willats W.W."/>
            <person name="Wipf D."/>
            <person name="Wolf P.G."/>
            <person name="Yang L."/>
            <person name="Zimmer A.D."/>
            <person name="Zhu Q."/>
            <person name="Mitros T."/>
            <person name="Hellsten U."/>
            <person name="Loque D."/>
            <person name="Otillar R."/>
            <person name="Salamov A."/>
            <person name="Schmutz J."/>
            <person name="Shapiro H."/>
            <person name="Lindquist E."/>
            <person name="Lucas S."/>
            <person name="Rokhsar D."/>
            <person name="Grigoriev I.V."/>
        </authorList>
    </citation>
    <scope>NUCLEOTIDE SEQUENCE [LARGE SCALE GENOMIC DNA]</scope>
</reference>